<comment type="caution">
    <text evidence="3">The sequence shown here is derived from an EMBL/GenBank/DDBJ whole genome shotgun (WGS) entry which is preliminary data.</text>
</comment>
<evidence type="ECO:0000256" key="2">
    <source>
        <dbReference type="PROSITE-ProRule" id="PRU00708"/>
    </source>
</evidence>
<feature type="repeat" description="PPR" evidence="2">
    <location>
        <begin position="328"/>
        <end position="362"/>
    </location>
</feature>
<organism evidence="3 4">
    <name type="scientific">Ceratopteris richardii</name>
    <name type="common">Triangle waterfern</name>
    <dbReference type="NCBI Taxonomy" id="49495"/>
    <lineage>
        <taxon>Eukaryota</taxon>
        <taxon>Viridiplantae</taxon>
        <taxon>Streptophyta</taxon>
        <taxon>Embryophyta</taxon>
        <taxon>Tracheophyta</taxon>
        <taxon>Polypodiopsida</taxon>
        <taxon>Polypodiidae</taxon>
        <taxon>Polypodiales</taxon>
        <taxon>Pteridineae</taxon>
        <taxon>Pteridaceae</taxon>
        <taxon>Parkerioideae</taxon>
        <taxon>Ceratopteris</taxon>
    </lineage>
</organism>
<dbReference type="FunFam" id="1.25.40.10:FF:000285">
    <property type="entry name" value="Pentatricopeptide repeat-containing protein, chloroplastic"/>
    <property type="match status" value="1"/>
</dbReference>
<dbReference type="OrthoDB" id="195747at2759"/>
<evidence type="ECO:0000256" key="1">
    <source>
        <dbReference type="ARBA" id="ARBA00022737"/>
    </source>
</evidence>
<feature type="repeat" description="PPR" evidence="2">
    <location>
        <begin position="634"/>
        <end position="668"/>
    </location>
</feature>
<dbReference type="PANTHER" id="PTHR47926">
    <property type="entry name" value="PENTATRICOPEPTIDE REPEAT-CONTAINING PROTEIN"/>
    <property type="match status" value="1"/>
</dbReference>
<feature type="repeat" description="PPR" evidence="2">
    <location>
        <begin position="532"/>
        <end position="566"/>
    </location>
</feature>
<proteinExistence type="predicted"/>
<sequence length="798" mass="88447">MYAKCGALDKAQEVFDELPVKNKITWNALITAYTQEGVGEETVRLFERMQHAGFTPDAYTFASVLKACGLLGSLDMGQEVHAQIVRHHFPIKETVVGNALVDMYSKCGTLLKAQEVFDKLSTRDVVTWNGLIDGYAEHGHGERALHCFEQMQADGLSPNGVTFTCALKACSSIRNLRKGQEIHDQLVRACLLGEHLAATNALICMYAKCGAIQKARDVFDTMPICNIASWTALIVGYSEHGPAEGALSIFEQMQVKGFSPDLVAFSCVLKACGITGNLDKGQEVHAQIARAQLSESQSFIGNALIDMYCKCGALEKAQEVFHLLPFPDLVSWNTLIGGFAEHEYNDDAFSHFENMLQRSFCPNEFTFSSILKCCASICFLYKGLQFHACMIVSCMHKECIVISGALVDIYASCGEHFHAQKVFSGIPNQDIVIWNILISGYAQSGCSLEVLQSFKEMEHQRISPDAVTLACVLKACGSMGAISKGQETHMRIVKYGLFEEYVLVGNTLIDMYGNFHMLSEAHEVFDKLPERDIVSWNALIACHVENEYYEQALSCYQWMQDEGYFPDAITFACASKACAGIGFGCKGQHIHAEVVKFGYFARGLSIDSGLLTAYASCGMLLEMWDTFDNMVIQDVVAWSVVMVGHAQNGNDEMVFFILNMMLRQGIEPDPAILTIVLYACSHGGLLDEGLKLFDAASKELLHTREHYACIIDMFCRIGRLDKAVLLIEEIPLLVNPALWHTLLGACNKWTHEQLGRWAFEHAVQMNKDDGAAYVCLSNIFVTTSNRHDLSMCAISQES</sequence>
<feature type="repeat" description="PPR" evidence="2">
    <location>
        <begin position="430"/>
        <end position="464"/>
    </location>
</feature>
<dbReference type="AlphaFoldDB" id="A0A8T2VGM9"/>
<keyword evidence="1" id="KW-0677">Repeat</keyword>
<dbReference type="GO" id="GO:0003723">
    <property type="term" value="F:RNA binding"/>
    <property type="evidence" value="ECO:0007669"/>
    <property type="project" value="InterPro"/>
</dbReference>
<feature type="repeat" description="PPR" evidence="2">
    <location>
        <begin position="22"/>
        <end position="56"/>
    </location>
</feature>
<dbReference type="GO" id="GO:0009451">
    <property type="term" value="P:RNA modification"/>
    <property type="evidence" value="ECO:0007669"/>
    <property type="project" value="InterPro"/>
</dbReference>
<evidence type="ECO:0008006" key="5">
    <source>
        <dbReference type="Google" id="ProtNLM"/>
    </source>
</evidence>
<evidence type="ECO:0000313" key="3">
    <source>
        <dbReference type="EMBL" id="KAH7447651.1"/>
    </source>
</evidence>
<dbReference type="InterPro" id="IPR011990">
    <property type="entry name" value="TPR-like_helical_dom_sf"/>
</dbReference>
<dbReference type="Gene3D" id="1.25.40.10">
    <property type="entry name" value="Tetratricopeptide repeat domain"/>
    <property type="match status" value="7"/>
</dbReference>
<dbReference type="Proteomes" id="UP000825935">
    <property type="component" value="Chromosome 1"/>
</dbReference>
<dbReference type="EMBL" id="CM035406">
    <property type="protein sequence ID" value="KAH7447651.1"/>
    <property type="molecule type" value="Genomic_DNA"/>
</dbReference>
<evidence type="ECO:0000313" key="4">
    <source>
        <dbReference type="Proteomes" id="UP000825935"/>
    </source>
</evidence>
<dbReference type="Pfam" id="PF01535">
    <property type="entry name" value="PPR"/>
    <property type="match status" value="4"/>
</dbReference>
<dbReference type="PROSITE" id="PS51375">
    <property type="entry name" value="PPR"/>
    <property type="match status" value="7"/>
</dbReference>
<feature type="repeat" description="PPR" evidence="2">
    <location>
        <begin position="226"/>
        <end position="260"/>
    </location>
</feature>
<name>A0A8T2VGM9_CERRI</name>
<accession>A0A8T2VGM9</accession>
<reference evidence="3" key="1">
    <citation type="submission" date="2021-08" db="EMBL/GenBank/DDBJ databases">
        <title>WGS assembly of Ceratopteris richardii.</title>
        <authorList>
            <person name="Marchant D.B."/>
            <person name="Chen G."/>
            <person name="Jenkins J."/>
            <person name="Shu S."/>
            <person name="Leebens-Mack J."/>
            <person name="Grimwood J."/>
            <person name="Schmutz J."/>
            <person name="Soltis P."/>
            <person name="Soltis D."/>
            <person name="Chen Z.-H."/>
        </authorList>
    </citation>
    <scope>NUCLEOTIDE SEQUENCE</scope>
    <source>
        <strain evidence="3">Whitten #5841</strain>
        <tissue evidence="3">Leaf</tissue>
    </source>
</reference>
<dbReference type="FunFam" id="1.25.40.10:FF:000158">
    <property type="entry name" value="pentatricopeptide repeat-containing protein At2g33680"/>
    <property type="match status" value="1"/>
</dbReference>
<protein>
    <recommendedName>
        <fullName evidence="5">Pentatricopeptide repeat-containing protein</fullName>
    </recommendedName>
</protein>
<dbReference type="InterPro" id="IPR002885">
    <property type="entry name" value="PPR_rpt"/>
</dbReference>
<dbReference type="FunFam" id="1.25.40.10:FF:000031">
    <property type="entry name" value="Pentatricopeptide repeat-containing protein mitochondrial"/>
    <property type="match status" value="1"/>
</dbReference>
<feature type="repeat" description="PPR" evidence="2">
    <location>
        <begin position="124"/>
        <end position="158"/>
    </location>
</feature>
<dbReference type="NCBIfam" id="TIGR00756">
    <property type="entry name" value="PPR"/>
    <property type="match status" value="6"/>
</dbReference>
<dbReference type="Pfam" id="PF13041">
    <property type="entry name" value="PPR_2"/>
    <property type="match status" value="6"/>
</dbReference>
<dbReference type="FunFam" id="1.25.40.10:FF:000344">
    <property type="entry name" value="Pentatricopeptide repeat-containing protein"/>
    <property type="match status" value="1"/>
</dbReference>
<gene>
    <name evidence="3" type="ORF">KP509_01G115200</name>
</gene>
<dbReference type="FunFam" id="1.25.40.10:FF:000073">
    <property type="entry name" value="Pentatricopeptide repeat-containing protein chloroplastic"/>
    <property type="match status" value="2"/>
</dbReference>
<dbReference type="PANTHER" id="PTHR47926:SF347">
    <property type="entry name" value="PENTATRICOPEPTIDE REPEAT-CONTAINING PROTEIN"/>
    <property type="match status" value="1"/>
</dbReference>
<dbReference type="InterPro" id="IPR046960">
    <property type="entry name" value="PPR_At4g14850-like_plant"/>
</dbReference>
<dbReference type="GO" id="GO:0048731">
    <property type="term" value="P:system development"/>
    <property type="evidence" value="ECO:0007669"/>
    <property type="project" value="UniProtKB-ARBA"/>
</dbReference>
<keyword evidence="4" id="KW-1185">Reference proteome</keyword>